<feature type="lipid moiety-binding region" description="S-palmitoyl cysteine; by host" evidence="32">
    <location>
        <position position="749"/>
    </location>
</feature>
<comment type="similarity">
    <text evidence="32">Belongs to the HIV-1 env protein family.</text>
</comment>
<evidence type="ECO:0000256" key="27">
    <source>
        <dbReference type="ARBA" id="ARBA00023157"/>
    </source>
</evidence>
<evidence type="ECO:0000259" key="35">
    <source>
        <dbReference type="Pfam" id="PF00517"/>
    </source>
</evidence>
<comment type="domain">
    <text evidence="32">Some of the most genetically diverse regions of the viral genome are present in Env. They are called variable regions 1 through 5 (V1 through V5). Coreceptor usage of gp120 is determined mainly by the primary structure of the third variable region (V3) in the outer domain of gp120. The sequence of V3 determines which coreceptor, CCR5 and/or CXCR4 (corresponding to R5/macrophage, X4/T cell and R5X4/T cell and macrophage tropism), is used to trigger the fusion potential of the Env complex, and hence which cells the virus can infect. Binding to CCR5 involves a region adjacent in addition to V3.</text>
</comment>
<feature type="region of interest" description="MPER; binding to GalCer" evidence="32">
    <location>
        <begin position="647"/>
        <end position="668"/>
    </location>
</feature>
<evidence type="ECO:0000256" key="18">
    <source>
        <dbReference type="ARBA" id="ARBA00022844"/>
    </source>
</evidence>
<evidence type="ECO:0000256" key="3">
    <source>
        <dbReference type="ARBA" id="ARBA00004505"/>
    </source>
</evidence>
<evidence type="ECO:0000256" key="20">
    <source>
        <dbReference type="ARBA" id="ARBA00022879"/>
    </source>
</evidence>
<evidence type="ECO:0000256" key="16">
    <source>
        <dbReference type="ARBA" id="ARBA00022729"/>
    </source>
</evidence>
<keyword evidence="25 32" id="KW-0472">Membrane</keyword>
<dbReference type="InterPro" id="IPR000328">
    <property type="entry name" value="GP41-like"/>
</dbReference>
<comment type="function">
    <text evidence="32">Surface protein gp120: Attaches the virus to the host lymphoid cell by binding to the primary receptor CD4. This interaction induces a structural rearrangement creating a high affinity binding site for a chemokine coreceptor like CXCR4 and/or CCR5. Acts as a ligand for CD209/DC-SIGN and CLEC4M/DC-SIGNR, which are respectively found on dendritic cells (DCs), and on endothelial cells of liver sinusoids and lymph node sinuses. These interactions allow capture of viral particles at mucosal surfaces by these cells and subsequent transmission to permissive cells. HIV subverts the migration properties of dendritic cells to gain access to CD4+ T-cells in lymph nodes. Virus transmission to permissive T-cells occurs either in trans (without DCs infection, through viral capture and transmission), or in cis (following DCs productive infection, through the usual CD4-gp120 interaction), thereby inducing a robust infection. In trans infection, bound virions remain infectious over days and it is proposed that they are not degraded, but protected in non-lysosomal acidic organelles within the DCs close to the cell membrane thus contributing to the viral infectious potential during DCs' migration from the periphery to the lymphoid tissues. On arrival at lymphoid tissues, intact virions recycle back to DCs' cell surface allowing virus transmission to CD4+ T-cells.</text>
</comment>
<dbReference type="GO" id="GO:0044175">
    <property type="term" value="C:host cell endosome membrane"/>
    <property type="evidence" value="ECO:0007669"/>
    <property type="project" value="UniProtKB-SubCell"/>
</dbReference>
<evidence type="ECO:0000256" key="13">
    <source>
        <dbReference type="ARBA" id="ARBA00022685"/>
    </source>
</evidence>
<dbReference type="Gene3D" id="2.170.40.20">
    <property type="entry name" value="Human immunodeficiency virus 1, Gp160, envelope glycoprotein"/>
    <property type="match status" value="2"/>
</dbReference>
<comment type="function">
    <text evidence="32">Envelope glycoprotein gp160: Oligomerizes in the host endoplasmic reticulum into predominantly trimers. In a second time, gp160 transits in the host Golgi, where glycosylation is completed. The precursor is then proteolytically cleaved in the trans-Golgi and thereby activated by cellular furin or furin-like proteases to produce gp120 and gp41.</text>
</comment>
<feature type="chain" id="PRO_5042640061" description="Envelope glycoprotein gp160" evidence="32">
    <location>
        <begin position="32"/>
        <end position="848"/>
    </location>
</feature>
<keyword evidence="26 32" id="KW-0564">Palmitate</keyword>
<evidence type="ECO:0000256" key="4">
    <source>
        <dbReference type="ARBA" id="ARBA00004563"/>
    </source>
</evidence>
<dbReference type="FunFam" id="2.170.40.20:FF:000003">
    <property type="entry name" value="Envelope glycoprotein gp160"/>
    <property type="match status" value="1"/>
</dbReference>
<dbReference type="GO" id="GO:0075512">
    <property type="term" value="P:clathrin-dependent endocytosis of virus by host cell"/>
    <property type="evidence" value="ECO:0007669"/>
    <property type="project" value="UniProtKB-UniRule"/>
</dbReference>
<feature type="topological domain" description="Cytoplasmic" evidence="32">
    <location>
        <begin position="691"/>
        <end position="848"/>
    </location>
</feature>
<feature type="region of interest" description="Immunosuppression" evidence="32">
    <location>
        <begin position="559"/>
        <end position="577"/>
    </location>
</feature>
<keyword evidence="29 32" id="KW-0899">Viral immunoevasion</keyword>
<accession>F5B0W6</accession>
<dbReference type="Pfam" id="PF00516">
    <property type="entry name" value="GP120"/>
    <property type="match status" value="2"/>
</dbReference>
<dbReference type="GO" id="GO:0052031">
    <property type="term" value="P:symbiont-mediated perturbation of host defense response"/>
    <property type="evidence" value="ECO:0007669"/>
    <property type="project" value="UniProtKB-UniRule"/>
</dbReference>
<keyword evidence="14 32" id="KW-0812">Transmembrane</keyword>
<keyword evidence="9 32" id="KW-1032">Host cell membrane</keyword>
<dbReference type="GO" id="GO:0019031">
    <property type="term" value="C:viral envelope"/>
    <property type="evidence" value="ECO:0007669"/>
    <property type="project" value="UniProtKB-KW"/>
</dbReference>
<keyword evidence="15 32" id="KW-0053">Apoptosis</keyword>
<dbReference type="CDD" id="cd09909">
    <property type="entry name" value="HIV-1-like_HR1-HR2"/>
    <property type="match status" value="1"/>
</dbReference>
<evidence type="ECO:0000256" key="10">
    <source>
        <dbReference type="ARBA" id="ARBA00022570"/>
    </source>
</evidence>
<gene>
    <name evidence="32 36" type="primary">env</name>
</gene>
<evidence type="ECO:0000256" key="5">
    <source>
        <dbReference type="ARBA" id="ARBA00004578"/>
    </source>
</evidence>
<comment type="domain">
    <text evidence="32">The membrane proximal external region (MPER) present in gp41 is a tryptophan-rich region recognized by the antibodies 2F5, Z13, and 4E10. MPER seems to play a role in fusion.</text>
</comment>
<keyword evidence="12 32" id="KW-1162">Viral penetration into host cytoplasm</keyword>
<reference evidence="36" key="1">
    <citation type="submission" date="2010-11" db="EMBL/GenBank/DDBJ databases">
        <authorList>
            <person name="Salazar-Gonzalez J."/>
            <person name="Salazar M."/>
            <person name="Learn G."/>
            <person name="Fouda G."/>
            <person name="Kang H."/>
            <person name="Mahlokozera T."/>
            <person name="Wilk A."/>
            <person name="Lovingood R."/>
            <person name="Stacey A."/>
            <person name="Kalilani L."/>
            <person name="Meshnick S."/>
            <person name="Borrow P."/>
            <person name="Montefiori D."/>
            <person name="Denny T."/>
            <person name="Letvin N."/>
            <person name="Shaw G."/>
            <person name="Hahn B."/>
            <person name="Permar S."/>
        </authorList>
    </citation>
    <scope>NUCLEOTIDE SEQUENCE</scope>
    <source>
        <strain evidence="36">3404bmL_A8</strain>
        <strain evidence="37">3404bmL_G13</strain>
    </source>
</reference>
<evidence type="ECO:0000256" key="31">
    <source>
        <dbReference type="ARBA" id="ARBA00023296"/>
    </source>
</evidence>
<evidence type="ECO:0000256" key="1">
    <source>
        <dbReference type="ARBA" id="ARBA00004402"/>
    </source>
</evidence>
<comment type="function">
    <text evidence="32">Transmembrane protein gp41: Acts as a class I viral fusion protein. Under the current model, the protein has at least 3 conformational states: pre-fusion native state, pre-hairpin intermediate state, and post-fusion hairpin state. During fusion of viral and target intracellular membranes, the coiled coil regions (heptad repeats) assume a trimer-of-hairpins structure, positioning the fusion peptide in close proximity to the C-terminal region of the ectodomain. The formation of this structure appears to drive apposition and subsequent fusion of viral and target cell membranes. Complete fusion occurs in host cell endosomes and is dynamin-dependent, however some lipid transfer might occur at the plasma membrane. The virus undergoes clathrin-dependent internalization long before endosomal fusion, thus minimizing the surface exposure of conserved viral epitopes during fusion and reducing the efficacy of inhibitors targeting these epitopes. Membranes fusion leads to delivery of the nucleocapsid into the cytoplasm.</text>
</comment>
<feature type="disulfide bond" evidence="32">
    <location>
        <begin position="210"/>
        <end position="239"/>
    </location>
</feature>
<feature type="coiled-coil region" evidence="32">
    <location>
        <begin position="618"/>
        <end position="652"/>
    </location>
</feature>
<dbReference type="HAMAP" id="MF_04083">
    <property type="entry name" value="HIV_ENV"/>
    <property type="match status" value="1"/>
</dbReference>
<keyword evidence="16 32" id="KW-0732">Signal</keyword>
<evidence type="ECO:0000256" key="32">
    <source>
        <dbReference type="HAMAP-Rule" id="MF_04083"/>
    </source>
</evidence>
<feature type="transmembrane region" description="Helical" evidence="33">
    <location>
        <begin position="13"/>
        <end position="41"/>
    </location>
</feature>
<evidence type="ECO:0000256" key="12">
    <source>
        <dbReference type="ARBA" id="ARBA00022595"/>
    </source>
</evidence>
<comment type="domain">
    <text evidence="32 33">The 17 amino acids long immunosuppressive region is present in many retroviral envelope proteins. Synthetic peptides derived from this relatively conserved sequence inhibit immune function in vitro and in vivo.</text>
</comment>
<evidence type="ECO:0000256" key="2">
    <source>
        <dbReference type="ARBA" id="ARBA00004433"/>
    </source>
</evidence>
<keyword evidence="28 32" id="KW-0325">Glycoprotein</keyword>
<evidence type="ECO:0000256" key="17">
    <source>
        <dbReference type="ARBA" id="ARBA00022804"/>
    </source>
</evidence>
<feature type="domain" description="Human immunodeficiency virus 1 envelope glycoprotein Gp120" evidence="34">
    <location>
        <begin position="143"/>
        <end position="498"/>
    </location>
</feature>
<dbReference type="Pfam" id="PF00517">
    <property type="entry name" value="GP41"/>
    <property type="match status" value="1"/>
</dbReference>
<keyword evidence="22 32" id="KW-1133">Transmembrane helix</keyword>
<dbReference type="GO" id="GO:0019062">
    <property type="term" value="P:virion attachment to host cell"/>
    <property type="evidence" value="ECO:0007669"/>
    <property type="project" value="UniProtKB-UniRule"/>
</dbReference>
<evidence type="ECO:0000256" key="26">
    <source>
        <dbReference type="ARBA" id="ARBA00023139"/>
    </source>
</evidence>
<keyword evidence="30 32" id="KW-0449">Lipoprotein</keyword>
<comment type="subcellular location">
    <molecule>Transmembrane protein gp41</molecule>
    <subcellularLocation>
        <location evidence="32">Virion membrane</location>
        <topology evidence="32">Single-pass type I membrane protein</topology>
    </subcellularLocation>
    <subcellularLocation>
        <location evidence="32">Host cell membrane</location>
        <topology evidence="32">Single-pass type I membrane protein</topology>
    </subcellularLocation>
    <subcellularLocation>
        <location evidence="32">Host endosome membrane</location>
        <topology evidence="32">Single-pass type I membrane protein</topology>
    </subcellularLocation>
    <text evidence="32">It is probably concentrated at the site of budding and incorporated into the virions possibly by contacts between the cytoplasmic tail of Env and the N-terminus of Gag.</text>
</comment>
<evidence type="ECO:0000256" key="7">
    <source>
        <dbReference type="ARBA" id="ARBA00022506"/>
    </source>
</evidence>
<dbReference type="GO" id="GO:0039654">
    <property type="term" value="P:fusion of virus membrane with host endosome membrane"/>
    <property type="evidence" value="ECO:0007669"/>
    <property type="project" value="UniProtKB-UniRule"/>
</dbReference>
<dbReference type="InterPro" id="IPR000777">
    <property type="entry name" value="HIV1_Gp120"/>
</dbReference>
<feature type="domain" description="Retroviral envelope protein GP41-like" evidence="35">
    <location>
        <begin position="515"/>
        <end position="706"/>
    </location>
</feature>
<sequence length="848" mass="96166">MRVRGTQRNWQQWWIWGILGFLMVMTCNVWGNMWVTVYYGVPVWKEAKTTLFCASDAKAYEREVHNVWATHACVPTDPNPQEIVLENVTESFNMWKNDMVDQMHEDIISLWDQSLKPCVKLTPLCVTLNCSNTTRNANITDNGEMKNCSFNATTEMRDRKQSVYALFYKLDVVSLNGDNSSFYRLINCNTSAITQACPKVSFDPIPIHYCAPAGYAILKCNNETFNGTGPCNNVSTVQCTHGIKPVVSTQLLLNGSLAEKEIIIRSENLTNNVKTIIVHLNEPVEIVCIRPNNNTRKSVRIGPGQTFYATDIIGDIRQAYCNISDSQWNNTLQQVGKKLAEHFPNKTIKFEQSSGGDLEITTHSFNCKGEFFYCNTSGLFNGTYNSTYNSSSTGNKNESIITLQCRIKQIINMWQEVGRAIYAPPIAGNLTCRSNITGLLLVRDGGSDNNTTEIFRPGGGNMKDNWRSELYKYKVVEIKPLGVAPTEAKRRVVEREKRAIGAVFLGFLGAAGSTMGAASMALTVHTRKLLSGIVQQQSNLLKAIEAQQHMLQLTVWGIKQLQARVLAIERYLKDQQLLGLWGCSGKLICTTAVPWNSSWSNKTKKEIWDNMTWMQWEREIDNYTGIIYELLEVSQNQQEQNEKELLALDSWKNLWNWFDITNWLWYIKIFIMIIGGLIGLRIIFGVLSIVNRVRQGYSPLSFQTLTPSPRGLDRLGRIEEEGGEQDRDRSIRLVNGFLALAWEDLRNLCLFSYHRLRDFILVTARTVELLGRSSLRGLQAGWEALKYLKSLVQYWGLEIKKSAISLLDTIAIAVAEGTDRIIEVVQRICRAIRNIPTRIRQGFEAALL</sequence>
<evidence type="ECO:0000256" key="24">
    <source>
        <dbReference type="ARBA" id="ARBA00023054"/>
    </source>
</evidence>
<reference evidence="36" key="2">
    <citation type="journal article" date="2011" name="J. Virol.">
        <title>Origin and evolution of HIV-1 in breast milk determined by single-genome amplification and sequencing.</title>
        <authorList>
            <consortium name="Center for HIV/AIDS Vaccine Immunology A0167854"/>
            <person name="Salazar-Gonzalez J.F."/>
            <person name="Salazar M.G."/>
            <person name="Learn G.H."/>
            <person name="Fouda G.G."/>
            <person name="Kang H.H."/>
            <person name="Mahlokozera T."/>
            <person name="Wilks A.B."/>
            <person name="Lovingood R.V."/>
            <person name="Stacey A."/>
            <person name="Kalilani L."/>
            <person name="Meshnick S.R."/>
            <person name="Borrow P."/>
            <person name="Montefiori D.C."/>
            <person name="Denny T.N."/>
            <person name="Letvin N.L."/>
            <person name="Shaw G.M."/>
            <person name="Hahn B.H."/>
            <person name="Permar S.R."/>
        </authorList>
    </citation>
    <scope>NUCLEOTIDE SEQUENCE</scope>
    <source>
        <strain evidence="36">3404bmL_A8</strain>
        <strain evidence="37">3404bmL_G13</strain>
    </source>
</reference>
<dbReference type="EMBL" id="HQ596082">
    <property type="protein sequence ID" value="AEE40543.1"/>
    <property type="molecule type" value="Genomic_RNA"/>
</dbReference>
<comment type="domain">
    <text evidence="32">The CD4-binding region is targeted by the antibody b12.</text>
</comment>
<keyword evidence="21 32" id="KW-1164">Virus endocytosis by host</keyword>
<dbReference type="GO" id="GO:1903911">
    <property type="term" value="P:positive regulation of receptor clustering"/>
    <property type="evidence" value="ECO:0007669"/>
    <property type="project" value="UniProtKB-UniRule"/>
</dbReference>
<keyword evidence="11 32" id="KW-0945">Host-virus interaction</keyword>
<evidence type="ECO:0000256" key="30">
    <source>
        <dbReference type="ARBA" id="ARBA00023288"/>
    </source>
</evidence>
<dbReference type="Gene3D" id="1.10.287.210">
    <property type="match status" value="1"/>
</dbReference>
<dbReference type="InterPro" id="IPR037527">
    <property type="entry name" value="Gp160"/>
</dbReference>
<comment type="PTM">
    <text evidence="32">Highly glycosylated by host. The high number of glycan on the protein is reffered to as 'glycan shield' because it contributes to hide protein sequence from adaptive immune system.</text>
</comment>
<evidence type="ECO:0000256" key="19">
    <source>
        <dbReference type="ARBA" id="ARBA00022870"/>
    </source>
</evidence>
<evidence type="ECO:0000256" key="23">
    <source>
        <dbReference type="ARBA" id="ARBA00023046"/>
    </source>
</evidence>
<feature type="disulfide bond" evidence="32">
    <location>
        <begin position="583"/>
        <end position="589"/>
    </location>
</feature>
<keyword evidence="19 32" id="KW-1043">Host membrane</keyword>
<evidence type="ECO:0000256" key="21">
    <source>
        <dbReference type="ARBA" id="ARBA00022890"/>
    </source>
</evidence>
<evidence type="ECO:0000256" key="9">
    <source>
        <dbReference type="ARBA" id="ARBA00022511"/>
    </source>
</evidence>
<evidence type="ECO:0000256" key="29">
    <source>
        <dbReference type="ARBA" id="ARBA00023280"/>
    </source>
</evidence>
<feature type="disulfide bond" evidence="32">
    <location>
        <begin position="220"/>
        <end position="231"/>
    </location>
</feature>
<keyword evidence="23 32" id="KW-1039">Host endosome</keyword>
<protein>
    <recommendedName>
        <fullName evidence="32">Envelope glycoprotein gp160</fullName>
    </recommendedName>
    <alternativeName>
        <fullName evidence="32">Env polyprotein</fullName>
    </alternativeName>
    <component>
        <recommendedName>
            <fullName evidence="32">Surface protein gp120</fullName>
            <shortName evidence="32">SU</shortName>
        </recommendedName>
        <alternativeName>
            <fullName evidence="32">Glycoprotein 120</fullName>
            <shortName evidence="32">gp120</shortName>
        </alternativeName>
    </component>
    <component>
        <recommendedName>
            <fullName evidence="32">Transmembrane protein gp41</fullName>
            <shortName evidence="32">TM</shortName>
        </recommendedName>
        <alternativeName>
            <fullName evidence="32">Glycoprotein 41</fullName>
            <shortName evidence="32">gp41</shortName>
        </alternativeName>
    </component>
</protein>
<feature type="disulfide bond" evidence="32">
    <location>
        <begin position="53"/>
        <end position="73"/>
    </location>
</feature>
<evidence type="ECO:0000259" key="34">
    <source>
        <dbReference type="Pfam" id="PF00516"/>
    </source>
</evidence>
<feature type="chain" id="PRO_5042640059" description="Transmembrane protein gp41" evidence="32">
    <location>
        <begin position="499"/>
        <end position="848"/>
    </location>
</feature>
<keyword evidence="24 32" id="KW-0175">Coiled coil</keyword>
<comment type="subunit">
    <text evidence="32">The mature envelope protein (Env) consists of a homotrimer of non-covalently associated gp120-gp41 heterodimers. The resulting complex protrudes from the virus surface as a spike. There seems to be as few as 10 spikes on the average virion. Surface protein gp120 interacts with host CD4, CCR5 and CXCR4. Gp120 also interacts with the C-type lectins CD209/DC-SIGN and CLEC4M/DC-SIGNR (collectively referred to as DC-SIGN(R)). Gp120 and gp41 interact with GalCer. Gp120 interacts with host ITGA4/ITGB7 complex; on CD4+ T-cells, this interaction results in rapid activation of integrin ITGAL/LFA-1, which facilitates efficient cell-to-cell spreading of HIV-1. Gp120 interacts with cell-associated heparan sulfate; this interaction increases virus infectivity on permissive cells and may be involved in infection of CD4- cells.</text>
</comment>
<comment type="subcellular location">
    <molecule>Surface protein gp120</molecule>
    <subcellularLocation>
        <location evidence="32">Virion membrane</location>
        <topology evidence="32">Peripheral membrane protein</topology>
    </subcellularLocation>
    <subcellularLocation>
        <location evidence="32">Host cell membrane</location>
        <topology evidence="32">Peripheral membrane protein</topology>
    </subcellularLocation>
    <subcellularLocation>
        <location evidence="32">Host endosome membrane</location>
        <topology evidence="32">Single-pass type I membrane protein</topology>
    </subcellularLocation>
    <text evidence="32">The surface protein is not anchored to the viral envelope, but associates with the extravirion surface through its binding to TM. It is probably concentrated at the site of budding and incorporated into the virions possibly by contacts between the cytoplasmic tail of Env and the N-terminus of Gag.</text>
</comment>
<evidence type="ECO:0000313" key="36">
    <source>
        <dbReference type="EMBL" id="AEE40441.1"/>
    </source>
</evidence>
<organism evidence="36">
    <name type="scientific">Human immunodeficiency virus type 1</name>
    <name type="common">HIV-1</name>
    <dbReference type="NCBI Taxonomy" id="11676"/>
    <lineage>
        <taxon>Viruses</taxon>
        <taxon>Riboviria</taxon>
        <taxon>Pararnavirae</taxon>
        <taxon>Artverviricota</taxon>
        <taxon>Revtraviricetes</taxon>
        <taxon>Ortervirales</taxon>
        <taxon>Retroviridae</taxon>
        <taxon>Orthoretrovirinae</taxon>
        <taxon>Lentivirus</taxon>
        <taxon>Lentivirus humimdef1</taxon>
    </lineage>
</organism>
<feature type="domain" description="Human immunodeficiency virus 1 envelope glycoprotein Gp120" evidence="34">
    <location>
        <begin position="33"/>
        <end position="139"/>
    </location>
</feature>
<dbReference type="GO" id="GO:0019082">
    <property type="term" value="P:viral protein processing"/>
    <property type="evidence" value="ECO:0007669"/>
    <property type="project" value="UniProtKB-UniRule"/>
</dbReference>
<evidence type="ECO:0000313" key="37">
    <source>
        <dbReference type="EMBL" id="AEE40543.1"/>
    </source>
</evidence>
<evidence type="ECO:0000256" key="6">
    <source>
        <dbReference type="ARBA" id="ARBA00004650"/>
    </source>
</evidence>
<proteinExistence type="inferred from homology"/>
<dbReference type="GO" id="GO:0005198">
    <property type="term" value="F:structural molecule activity"/>
    <property type="evidence" value="ECO:0007669"/>
    <property type="project" value="UniProtKB-UniRule"/>
</dbReference>
<evidence type="ECO:0000256" key="15">
    <source>
        <dbReference type="ARBA" id="ARBA00022703"/>
    </source>
</evidence>
<feature type="short sequence motif" description="YXXL motif; contains endocytosis signal" evidence="32">
    <location>
        <begin position="697"/>
        <end position="700"/>
    </location>
</feature>
<dbReference type="InterPro" id="IPR036377">
    <property type="entry name" value="Gp120_core_sf"/>
</dbReference>
<feature type="region of interest" description="V5" evidence="32">
    <location>
        <begin position="448"/>
        <end position="458"/>
    </location>
</feature>
<keyword evidence="13 32" id="KW-0165">Cleavage on pair of basic residues</keyword>
<keyword evidence="20 32" id="KW-0261">Viral envelope protein</keyword>
<dbReference type="GO" id="GO:0020002">
    <property type="term" value="C:host cell plasma membrane"/>
    <property type="evidence" value="ECO:0007669"/>
    <property type="project" value="UniProtKB-SubCell"/>
</dbReference>
<evidence type="ECO:0000256" key="14">
    <source>
        <dbReference type="ARBA" id="ARBA00022692"/>
    </source>
</evidence>
<feature type="short sequence motif" description="Di-leucine internalization motif" evidence="32">
    <location>
        <begin position="847"/>
        <end position="848"/>
    </location>
</feature>
<keyword evidence="18 32" id="KW-0946">Virion</keyword>
<dbReference type="GO" id="GO:1903908">
    <property type="term" value="P:positive regulation of plasma membrane raft polarization"/>
    <property type="evidence" value="ECO:0007669"/>
    <property type="project" value="UniProtKB-UniRule"/>
</dbReference>
<comment type="miscellaneous">
    <text evidence="32">Inhibitors targeting HIV-1 viral envelope proteins are used as antiretroviral drugs. Attachment of virions to the cell surface via non-specific interactions and CD4 binding can be blocked by inhibitors that include cyanovirin-N, cyclotriazadisulfonamide analogs, PRO 2000, TNX 355 and PRO 542. In addition, BMS 806 can block CD4-induced conformational changes. Env interactions with the coreceptor molecules can be targeted by CCR5 antagonists including SCH-D, maraviroc (UK 427857) and aplaviroc (GW 873140), and the CXCR4 antagonist AMD 070. Fusion of viral and cellular membranes can be inhibited by peptides such as enfuvirtide and tifuvirtide (T 1249). Resistance to inhibitors associated with mutations in Env are observed. Most of the time, single mutations confer only a modest reduction in drug susceptibility. Combination of several mutations is usually required to develop a high-level drug resistance.</text>
</comment>
<keyword evidence="17 32" id="KW-1161">Viral attachment to host cell</keyword>
<comment type="domain">
    <text evidence="32">The YXXL motif is involved in determining the exact site of viral release at the surface of infected mononuclear cells and promotes endocytosis. YXXL and di-leucine endocytosis motifs interact directly or indirectly with the clathrin adapter complexes, opperate independently, and their activities are not additive.</text>
</comment>
<dbReference type="GO" id="GO:0016020">
    <property type="term" value="C:membrane"/>
    <property type="evidence" value="ECO:0007669"/>
    <property type="project" value="UniProtKB-UniRule"/>
</dbReference>
<comment type="PTM">
    <text evidence="32">Specific enzymatic cleavages in vivo yield mature proteins. Envelope glycoproteins are synthesized as a inactive precursor that is heavily N-glycosylated and processed likely by host cell furin in the Golgi to yield the mature SU and TM proteins. The cleavage site between SU and TM requires the minimal sequence [KR]-X-[KR]-R. About 2 of the 9 disulfide bonds of gp41 are reduced by P4HB/PDI, following binding to CD4 receptor.</text>
</comment>
<dbReference type="Gene3D" id="1.20.5.490">
    <property type="entry name" value="Single helix bin"/>
    <property type="match status" value="1"/>
</dbReference>
<comment type="PTM">
    <text evidence="32">Palmitoylation of the transmembrane protein and of Env polyprotein (prior to its proteolytic cleavage) is essential for their association with host cell membrane lipid rafts. Palmitoylation is therefore required for envelope trafficking to classical lipid rafts, but not for viral replication.</text>
</comment>
<organismHost>
    <name type="scientific">Homo sapiens</name>
    <name type="common">Human</name>
    <dbReference type="NCBI Taxonomy" id="9606"/>
</organismHost>
<evidence type="ECO:0000256" key="11">
    <source>
        <dbReference type="ARBA" id="ARBA00022581"/>
    </source>
</evidence>
<keyword evidence="27 32" id="KW-1015">Disulfide bond</keyword>
<feature type="site" description="Cleavage; by host furin" evidence="32">
    <location>
        <begin position="498"/>
        <end position="499"/>
    </location>
</feature>
<keyword evidence="8 32" id="KW-1170">Fusion of virus membrane with host endosomal membrane</keyword>
<dbReference type="FunFam" id="2.170.40.20:FF:000002">
    <property type="entry name" value="Envelope glycoprotein gp160"/>
    <property type="match status" value="1"/>
</dbReference>
<name>F5B0W6_HV1</name>
<evidence type="ECO:0000256" key="22">
    <source>
        <dbReference type="ARBA" id="ARBA00022989"/>
    </source>
</evidence>
<dbReference type="SUPFAM" id="SSF58069">
    <property type="entry name" value="Virus ectodomain"/>
    <property type="match status" value="1"/>
</dbReference>
<comment type="subcellular location">
    <subcellularLocation>
        <location evidence="3">Host cell membrane</location>
        <topology evidence="3">Peripheral membrane protein</topology>
    </subcellularLocation>
    <subcellularLocation>
        <location evidence="1">Host cell membrane</location>
        <topology evidence="1">Single-pass type I membrane protein</topology>
    </subcellularLocation>
    <subcellularLocation>
        <location evidence="2">Host endosome membrane</location>
        <topology evidence="2">Peripheral membrane protein</topology>
    </subcellularLocation>
    <subcellularLocation>
        <location evidence="5">Host endosome membrane</location>
        <topology evidence="5">Single-pass type I membrane protein</topology>
    </subcellularLocation>
    <subcellularLocation>
        <location evidence="6">Virion membrane</location>
        <topology evidence="6">Peripheral membrane protein</topology>
    </subcellularLocation>
    <subcellularLocation>
        <location evidence="4">Virion membrane</location>
        <topology evidence="4">Single-pass type I membrane protein</topology>
    </subcellularLocation>
</comment>
<dbReference type="GO" id="GO:0019064">
    <property type="term" value="P:fusion of virus membrane with host plasma membrane"/>
    <property type="evidence" value="ECO:0007669"/>
    <property type="project" value="UniProtKB-UniRule"/>
</dbReference>
<dbReference type="SUPFAM" id="SSF56502">
    <property type="entry name" value="gp120 core"/>
    <property type="match status" value="2"/>
</dbReference>
<evidence type="ECO:0000256" key="28">
    <source>
        <dbReference type="ARBA" id="ARBA00023180"/>
    </source>
</evidence>
<evidence type="ECO:0000256" key="8">
    <source>
        <dbReference type="ARBA" id="ARBA00022510"/>
    </source>
</evidence>
<keyword evidence="10 32" id="KW-1165">Clathrin-mediated endocytosis of virus by host</keyword>
<feature type="transmembrane region" description="Helical" evidence="33">
    <location>
        <begin position="663"/>
        <end position="690"/>
    </location>
</feature>
<feature type="lipid moiety-binding region" description="S-palmitoyl cysteine; by host" evidence="32">
    <location>
        <position position="829"/>
    </location>
</feature>
<keyword evidence="31 32" id="KW-1160">Virus entry into host cell</keyword>
<dbReference type="FunFam" id="1.10.287.210:FF:000001">
    <property type="entry name" value="Envelope glycoprotein gp160"/>
    <property type="match status" value="1"/>
</dbReference>
<dbReference type="EMBL" id="HQ596056">
    <property type="protein sequence ID" value="AEE40441.1"/>
    <property type="molecule type" value="Genomic_RNA"/>
</dbReference>
<dbReference type="GO" id="GO:0055036">
    <property type="term" value="C:virion membrane"/>
    <property type="evidence" value="ECO:0007669"/>
    <property type="project" value="UniProtKB-SubCell"/>
</dbReference>
<evidence type="ECO:0000256" key="25">
    <source>
        <dbReference type="ARBA" id="ARBA00023136"/>
    </source>
</evidence>
<comment type="miscellaneous">
    <text evidence="32">HIV-1 lineages are divided in three main groups, M (for Major), O (for Outlier), and N (for New, or Non-M, Non-O). The vast majority of strains found worldwide belong to the group M. Group O seems to be endemic to and largely confined to Cameroon and neighboring countries in West Central Africa, where these viruses represent a small minority of HIV-1 strains. The group N is represented by a limited number of isolates from Cameroonian persons. The group M is further subdivided in 9 clades or subtypes (A to D, F to H, J and K).</text>
</comment>
<keyword evidence="7 32" id="KW-1168">Fusion of virus membrane with host membrane</keyword>
<evidence type="ECO:0000256" key="33">
    <source>
        <dbReference type="RuleBase" id="RU363095"/>
    </source>
</evidence>
<feature type="transmembrane region" description="Helical" evidence="33">
    <location>
        <begin position="499"/>
        <end position="522"/>
    </location>
</feature>
<comment type="caution">
    <text evidence="32 33">Lacks conserved residue(s) required for the propagation of feature annotation.</text>
</comment>
<feature type="region of interest" description="CD4-binding loop" evidence="32">
    <location>
        <begin position="353"/>
        <end position="363"/>
    </location>
</feature>